<dbReference type="STRING" id="1797457.A2160_04485"/>
<proteinExistence type="inferred from homology"/>
<comment type="caution">
    <text evidence="9">The sequence shown here is derived from an EMBL/GenBank/DDBJ whole genome shotgun (WGS) entry which is preliminary data.</text>
</comment>
<reference evidence="9 10" key="1">
    <citation type="journal article" date="2016" name="Nat. Commun.">
        <title>Thousands of microbial genomes shed light on interconnected biogeochemical processes in an aquifer system.</title>
        <authorList>
            <person name="Anantharaman K."/>
            <person name="Brown C.T."/>
            <person name="Hug L.A."/>
            <person name="Sharon I."/>
            <person name="Castelle C.J."/>
            <person name="Probst A.J."/>
            <person name="Thomas B.C."/>
            <person name="Singh A."/>
            <person name="Wilkins M.J."/>
            <person name="Karaoz U."/>
            <person name="Brodie E.L."/>
            <person name="Williams K.H."/>
            <person name="Hubbard S.S."/>
            <person name="Banfield J.F."/>
        </authorList>
    </citation>
    <scope>NUCLEOTIDE SEQUENCE [LARGE SCALE GENOMIC DNA]</scope>
</reference>
<keyword evidence="7" id="KW-0863">Zinc-finger</keyword>
<dbReference type="PANTHER" id="PTHR30455:SF2">
    <property type="entry name" value="TRANSCRIPTIONAL REPRESSOR NRDR"/>
    <property type="match status" value="1"/>
</dbReference>
<evidence type="ECO:0000256" key="4">
    <source>
        <dbReference type="ARBA" id="ARBA00023015"/>
    </source>
</evidence>
<dbReference type="AlphaFoldDB" id="A0A1F5E8H0"/>
<name>A0A1F5E8H0_9BACT</name>
<dbReference type="GO" id="GO:0003677">
    <property type="term" value="F:DNA binding"/>
    <property type="evidence" value="ECO:0007669"/>
    <property type="project" value="UniProtKB-KW"/>
</dbReference>
<dbReference type="Proteomes" id="UP000177006">
    <property type="component" value="Unassembled WGS sequence"/>
</dbReference>
<protein>
    <recommendedName>
        <fullName evidence="7">Transcriptional repressor NrdR</fullName>
    </recommendedName>
</protein>
<gene>
    <name evidence="7" type="primary">nrdR</name>
    <name evidence="9" type="ORF">A2160_04485</name>
</gene>
<keyword evidence="7" id="KW-0862">Zinc</keyword>
<evidence type="ECO:0000313" key="9">
    <source>
        <dbReference type="EMBL" id="OGD63678.1"/>
    </source>
</evidence>
<keyword evidence="7" id="KW-0479">Metal-binding</keyword>
<evidence type="ECO:0000256" key="1">
    <source>
        <dbReference type="ARBA" id="ARBA00022491"/>
    </source>
</evidence>
<keyword evidence="2 7" id="KW-0547">Nucleotide-binding</keyword>
<comment type="cofactor">
    <cofactor evidence="7">
        <name>Zn(2+)</name>
        <dbReference type="ChEBI" id="CHEBI:29105"/>
    </cofactor>
    <text evidence="7">Binds 1 zinc ion.</text>
</comment>
<dbReference type="GO" id="GO:0045892">
    <property type="term" value="P:negative regulation of DNA-templated transcription"/>
    <property type="evidence" value="ECO:0007669"/>
    <property type="project" value="UniProtKB-UniRule"/>
</dbReference>
<evidence type="ECO:0000259" key="8">
    <source>
        <dbReference type="PROSITE" id="PS51161"/>
    </source>
</evidence>
<dbReference type="Pfam" id="PF22811">
    <property type="entry name" value="Zn_ribbon_NrdR"/>
    <property type="match status" value="1"/>
</dbReference>
<evidence type="ECO:0000256" key="2">
    <source>
        <dbReference type="ARBA" id="ARBA00022741"/>
    </source>
</evidence>
<dbReference type="Pfam" id="PF03477">
    <property type="entry name" value="ATP-cone"/>
    <property type="match status" value="1"/>
</dbReference>
<dbReference type="GO" id="GO:0008270">
    <property type="term" value="F:zinc ion binding"/>
    <property type="evidence" value="ECO:0007669"/>
    <property type="project" value="UniProtKB-UniRule"/>
</dbReference>
<sequence length="148" mass="17412">MKCPYCTSEQTSVLESRDSEDGSVTRRRRECLNCGKRFTTYERVEVITLKVVKKDGSKEDLDREKIKRGIRLACEKREVPEEEIEKIIDDIELRLLNRKSTEISSSDIGRMILTRLKKLDKVAYLRFASVFLEFESLTEFKKQIQELK</sequence>
<comment type="function">
    <text evidence="7">Negatively regulates transcription of bacterial ribonucleotide reductase nrd genes and operons by binding to NrdR-boxes.</text>
</comment>
<dbReference type="EMBL" id="MEZK01000006">
    <property type="protein sequence ID" value="OGD63678.1"/>
    <property type="molecule type" value="Genomic_DNA"/>
</dbReference>
<keyword evidence="6 7" id="KW-0804">Transcription</keyword>
<feature type="zinc finger region" evidence="7">
    <location>
        <begin position="3"/>
        <end position="34"/>
    </location>
</feature>
<evidence type="ECO:0000256" key="6">
    <source>
        <dbReference type="ARBA" id="ARBA00023163"/>
    </source>
</evidence>
<dbReference type="HAMAP" id="MF_00440">
    <property type="entry name" value="NrdR"/>
    <property type="match status" value="1"/>
</dbReference>
<organism evidence="9 10">
    <name type="scientific">Candidatus Beckwithbacteria bacterium RBG_13_42_9</name>
    <dbReference type="NCBI Taxonomy" id="1797457"/>
    <lineage>
        <taxon>Bacteria</taxon>
        <taxon>Candidatus Beckwithiibacteriota</taxon>
    </lineage>
</organism>
<evidence type="ECO:0000256" key="5">
    <source>
        <dbReference type="ARBA" id="ARBA00023125"/>
    </source>
</evidence>
<keyword evidence="4 7" id="KW-0805">Transcription regulation</keyword>
<dbReference type="InterPro" id="IPR055173">
    <property type="entry name" value="NrdR-like_N"/>
</dbReference>
<accession>A0A1F5E8H0</accession>
<evidence type="ECO:0000256" key="3">
    <source>
        <dbReference type="ARBA" id="ARBA00022840"/>
    </source>
</evidence>
<keyword evidence="1 7" id="KW-0678">Repressor</keyword>
<dbReference type="InterPro" id="IPR003796">
    <property type="entry name" value="RNR_NrdR-like"/>
</dbReference>
<keyword evidence="3 7" id="KW-0067">ATP-binding</keyword>
<evidence type="ECO:0000256" key="7">
    <source>
        <dbReference type="HAMAP-Rule" id="MF_00440"/>
    </source>
</evidence>
<dbReference type="InterPro" id="IPR005144">
    <property type="entry name" value="ATP-cone_dom"/>
</dbReference>
<evidence type="ECO:0000313" key="10">
    <source>
        <dbReference type="Proteomes" id="UP000177006"/>
    </source>
</evidence>
<comment type="similarity">
    <text evidence="7">Belongs to the NrdR family.</text>
</comment>
<dbReference type="PANTHER" id="PTHR30455">
    <property type="entry name" value="TRANSCRIPTIONAL REPRESSOR NRDR"/>
    <property type="match status" value="1"/>
</dbReference>
<keyword evidence="5 7" id="KW-0238">DNA-binding</keyword>
<feature type="domain" description="ATP-cone" evidence="8">
    <location>
        <begin position="49"/>
        <end position="139"/>
    </location>
</feature>
<dbReference type="NCBIfam" id="TIGR00244">
    <property type="entry name" value="transcriptional regulator NrdR"/>
    <property type="match status" value="1"/>
</dbReference>
<dbReference type="GO" id="GO:0005524">
    <property type="term" value="F:ATP binding"/>
    <property type="evidence" value="ECO:0007669"/>
    <property type="project" value="UniProtKB-UniRule"/>
</dbReference>
<dbReference type="PROSITE" id="PS51161">
    <property type="entry name" value="ATP_CONE"/>
    <property type="match status" value="1"/>
</dbReference>